<dbReference type="InParanoid" id="A0A0C3D7G6"/>
<dbReference type="EMBL" id="KN832870">
    <property type="protein sequence ID" value="KIN07294.1"/>
    <property type="molecule type" value="Genomic_DNA"/>
</dbReference>
<feature type="region of interest" description="Disordered" evidence="1">
    <location>
        <begin position="1"/>
        <end position="113"/>
    </location>
</feature>
<proteinExistence type="predicted"/>
<feature type="region of interest" description="Disordered" evidence="1">
    <location>
        <begin position="426"/>
        <end position="445"/>
    </location>
</feature>
<dbReference type="HOGENOM" id="CLU_702223_0_0_1"/>
<feature type="compositionally biased region" description="Polar residues" evidence="1">
    <location>
        <begin position="1"/>
        <end position="19"/>
    </location>
</feature>
<dbReference type="AlphaFoldDB" id="A0A0C3D7G6"/>
<keyword evidence="3" id="KW-1185">Reference proteome</keyword>
<organism evidence="2 3">
    <name type="scientific">Oidiodendron maius (strain Zn)</name>
    <dbReference type="NCBI Taxonomy" id="913774"/>
    <lineage>
        <taxon>Eukaryota</taxon>
        <taxon>Fungi</taxon>
        <taxon>Dikarya</taxon>
        <taxon>Ascomycota</taxon>
        <taxon>Pezizomycotina</taxon>
        <taxon>Leotiomycetes</taxon>
        <taxon>Leotiomycetes incertae sedis</taxon>
        <taxon>Myxotrichaceae</taxon>
        <taxon>Oidiodendron</taxon>
    </lineage>
</organism>
<dbReference type="InterPro" id="IPR013268">
    <property type="entry name" value="UTP16"/>
</dbReference>
<feature type="compositionally biased region" description="Basic and acidic residues" evidence="1">
    <location>
        <begin position="149"/>
        <end position="161"/>
    </location>
</feature>
<feature type="compositionally biased region" description="Basic and acidic residues" evidence="1">
    <location>
        <begin position="174"/>
        <end position="197"/>
    </location>
</feature>
<feature type="compositionally biased region" description="Low complexity" evidence="1">
    <location>
        <begin position="433"/>
        <end position="445"/>
    </location>
</feature>
<feature type="compositionally biased region" description="Acidic residues" evidence="1">
    <location>
        <begin position="238"/>
        <end position="248"/>
    </location>
</feature>
<accession>A0A0C3D7G6</accession>
<evidence type="ECO:0000313" key="2">
    <source>
        <dbReference type="EMBL" id="KIN07294.1"/>
    </source>
</evidence>
<feature type="region of interest" description="Disordered" evidence="1">
    <location>
        <begin position="129"/>
        <end position="364"/>
    </location>
</feature>
<evidence type="ECO:0000256" key="1">
    <source>
        <dbReference type="SAM" id="MobiDB-lite"/>
    </source>
</evidence>
<feature type="compositionally biased region" description="Polar residues" evidence="1">
    <location>
        <begin position="31"/>
        <end position="46"/>
    </location>
</feature>
<dbReference type="OrthoDB" id="5245631at2759"/>
<dbReference type="GO" id="GO:0006364">
    <property type="term" value="P:rRNA processing"/>
    <property type="evidence" value="ECO:0007669"/>
    <property type="project" value="InterPro"/>
</dbReference>
<dbReference type="GO" id="GO:0030515">
    <property type="term" value="F:snoRNA binding"/>
    <property type="evidence" value="ECO:0007669"/>
    <property type="project" value="InterPro"/>
</dbReference>
<feature type="compositionally biased region" description="Acidic residues" evidence="1">
    <location>
        <begin position="352"/>
        <end position="364"/>
    </location>
</feature>
<reference evidence="2 3" key="1">
    <citation type="submission" date="2014-04" db="EMBL/GenBank/DDBJ databases">
        <authorList>
            <consortium name="DOE Joint Genome Institute"/>
            <person name="Kuo A."/>
            <person name="Martino E."/>
            <person name="Perotto S."/>
            <person name="Kohler A."/>
            <person name="Nagy L.G."/>
            <person name="Floudas D."/>
            <person name="Copeland A."/>
            <person name="Barry K.W."/>
            <person name="Cichocki N."/>
            <person name="Veneault-Fourrey C."/>
            <person name="LaButti K."/>
            <person name="Lindquist E.A."/>
            <person name="Lipzen A."/>
            <person name="Lundell T."/>
            <person name="Morin E."/>
            <person name="Murat C."/>
            <person name="Sun H."/>
            <person name="Tunlid A."/>
            <person name="Henrissat B."/>
            <person name="Grigoriev I.V."/>
            <person name="Hibbett D.S."/>
            <person name="Martin F."/>
            <person name="Nordberg H.P."/>
            <person name="Cantor M.N."/>
            <person name="Hua S.X."/>
        </authorList>
    </citation>
    <scope>NUCLEOTIDE SEQUENCE [LARGE SCALE GENOMIC DNA]</scope>
    <source>
        <strain evidence="2 3">Zn</strain>
    </source>
</reference>
<gene>
    <name evidence="2" type="ORF">OIDMADRAFT_139900</name>
</gene>
<feature type="compositionally biased region" description="Basic and acidic residues" evidence="1">
    <location>
        <begin position="20"/>
        <end position="30"/>
    </location>
</feature>
<sequence length="445" mass="49296">MLSKLFTTARTLLNRSSQAQDRELQQKDSNSEPVDNMVTTRLQGAQTAIDDRDAKGTKQTKNSSSSRKRQMLSSGYGDSGPADDGEADIPANKKQKVLPLRAKDDELPKRNTRPVVEIPVNRISLEHPSNIIAGPKTPRKDSPTLLVPRDAERSTSNESRMEVPNSDSESENSDLEKAVTKPNNSKDRQKFSGEDVVKPTSANTSKAVPSASKARHKRFDSEESEVMVVSNTVAKSDSEDESSDDDAPEVVGAQEALEQAKMKEREAAKAVEERESAIRRKRKERDAILKQQASSKRKREGELQRKKATPLDMSPNRARGAVNEEHNKQTATTAESASPMKLAPGSSLPEFLPEEYLEDSESEDDMALELVNPAKRAKKTKFVELVEKRPKDIRLGSTTYRVAEVRSTKLAPKSSFNARAVKESWLQGRGNASRKSFSSGFFKSR</sequence>
<feature type="compositionally biased region" description="Basic and acidic residues" evidence="1">
    <location>
        <begin position="258"/>
        <end position="288"/>
    </location>
</feature>
<name>A0A0C3D7G6_OIDMZ</name>
<dbReference type="Pfam" id="PF08297">
    <property type="entry name" value="U3_snoRNA_assoc"/>
    <property type="match status" value="1"/>
</dbReference>
<dbReference type="STRING" id="913774.A0A0C3D7G6"/>
<evidence type="ECO:0000313" key="3">
    <source>
        <dbReference type="Proteomes" id="UP000054321"/>
    </source>
</evidence>
<protein>
    <submittedName>
        <fullName evidence="2">Uncharacterized protein</fullName>
    </submittedName>
</protein>
<reference evidence="3" key="2">
    <citation type="submission" date="2015-01" db="EMBL/GenBank/DDBJ databases">
        <title>Evolutionary Origins and Diversification of the Mycorrhizal Mutualists.</title>
        <authorList>
            <consortium name="DOE Joint Genome Institute"/>
            <consortium name="Mycorrhizal Genomics Consortium"/>
            <person name="Kohler A."/>
            <person name="Kuo A."/>
            <person name="Nagy L.G."/>
            <person name="Floudas D."/>
            <person name="Copeland A."/>
            <person name="Barry K.W."/>
            <person name="Cichocki N."/>
            <person name="Veneault-Fourrey C."/>
            <person name="LaButti K."/>
            <person name="Lindquist E.A."/>
            <person name="Lipzen A."/>
            <person name="Lundell T."/>
            <person name="Morin E."/>
            <person name="Murat C."/>
            <person name="Riley R."/>
            <person name="Ohm R."/>
            <person name="Sun H."/>
            <person name="Tunlid A."/>
            <person name="Henrissat B."/>
            <person name="Grigoriev I.V."/>
            <person name="Hibbett D.S."/>
            <person name="Martin F."/>
        </authorList>
    </citation>
    <scope>NUCLEOTIDE SEQUENCE [LARGE SCALE GENOMIC DNA]</scope>
    <source>
        <strain evidence="3">Zn</strain>
    </source>
</reference>
<dbReference type="Proteomes" id="UP000054321">
    <property type="component" value="Unassembled WGS sequence"/>
</dbReference>